<dbReference type="Proteomes" id="UP000033636">
    <property type="component" value="Unassembled WGS sequence"/>
</dbReference>
<comment type="caution">
    <text evidence="1">The sequence shown here is derived from an EMBL/GenBank/DDBJ whole genome shotgun (WGS) entry which is preliminary data.</text>
</comment>
<evidence type="ECO:0000313" key="2">
    <source>
        <dbReference type="Proteomes" id="UP000033636"/>
    </source>
</evidence>
<sequence>MSVYIISDIHIGSPRSKIKELRQCLQRDNIDILVIAGDIYEKEYRRVEREEAHGLFERLIKVLGVRPKLMIVSLSSSSHDPQIGHFVGEVDGVEVDACNCPISFNYMGEEYVVVHGDIAVGDGVLAYIIDRIRPGAVGRILRRKLKLYAKTWLIYGHSHVPYLSLEERILNPGSWKAYGIRRTLGAVYEMPSARPICKPTP</sequence>
<accession>A0ACC6UZY1</accession>
<dbReference type="EMBL" id="JZWT02000006">
    <property type="protein sequence ID" value="MFB6490226.1"/>
    <property type="molecule type" value="Genomic_DNA"/>
</dbReference>
<reference evidence="1" key="1">
    <citation type="submission" date="2024-07" db="EMBL/GenBank/DDBJ databases">
        <title>Metagenome and Metagenome-Assembled Genomes of Archaea from a hot spring from the geothermal field of Los Azufres, Mexico.</title>
        <authorList>
            <person name="Marin-Paredes R."/>
            <person name="Martinez-Romero E."/>
            <person name="Servin-Garciduenas L.E."/>
        </authorList>
    </citation>
    <scope>NUCLEOTIDE SEQUENCE</scope>
</reference>
<gene>
    <name evidence="1" type="ORF">TU35_003085</name>
</gene>
<protein>
    <submittedName>
        <fullName evidence="1">Metallophosphoesterase family protein</fullName>
    </submittedName>
</protein>
<organism evidence="1 2">
    <name type="scientific">Thermoproteus sp. AZ2</name>
    <dbReference type="NCBI Taxonomy" id="1609232"/>
    <lineage>
        <taxon>Archaea</taxon>
        <taxon>Thermoproteota</taxon>
        <taxon>Thermoprotei</taxon>
        <taxon>Thermoproteales</taxon>
        <taxon>Thermoproteaceae</taxon>
        <taxon>Thermoproteus</taxon>
    </lineage>
</organism>
<evidence type="ECO:0000313" key="1">
    <source>
        <dbReference type="EMBL" id="MFB6490226.1"/>
    </source>
</evidence>
<proteinExistence type="predicted"/>
<name>A0ACC6UZY1_9CREN</name>